<dbReference type="EMBL" id="JAMXLR010000051">
    <property type="protein sequence ID" value="MCO6045007.1"/>
    <property type="molecule type" value="Genomic_DNA"/>
</dbReference>
<dbReference type="PANTHER" id="PTHR33608:SF3">
    <property type="entry name" value="SLR2013 PROTEIN"/>
    <property type="match status" value="1"/>
</dbReference>
<dbReference type="Proteomes" id="UP001155241">
    <property type="component" value="Unassembled WGS sequence"/>
</dbReference>
<evidence type="ECO:0000313" key="3">
    <source>
        <dbReference type="Proteomes" id="UP001155241"/>
    </source>
</evidence>
<dbReference type="RefSeq" id="WP_252853120.1">
    <property type="nucleotide sequence ID" value="NZ_JAMXLR010000051.1"/>
</dbReference>
<dbReference type="AlphaFoldDB" id="A0A9X2FBE8"/>
<name>A0A9X2FBE8_9BACT</name>
<dbReference type="InterPro" id="IPR002881">
    <property type="entry name" value="DUF58"/>
</dbReference>
<accession>A0A9X2FBE8</accession>
<evidence type="ECO:0000259" key="1">
    <source>
        <dbReference type="Pfam" id="PF01882"/>
    </source>
</evidence>
<dbReference type="InterPro" id="IPR036465">
    <property type="entry name" value="vWFA_dom_sf"/>
</dbReference>
<gene>
    <name evidence="2" type="ORF">NG895_13945</name>
</gene>
<dbReference type="Pfam" id="PF01882">
    <property type="entry name" value="DUF58"/>
    <property type="match status" value="1"/>
</dbReference>
<reference evidence="2" key="1">
    <citation type="submission" date="2022-06" db="EMBL/GenBank/DDBJ databases">
        <title>Aeoliella straminimaris, a novel planctomycete from sediments.</title>
        <authorList>
            <person name="Vitorino I.R."/>
            <person name="Lage O.M."/>
        </authorList>
    </citation>
    <scope>NUCLEOTIDE SEQUENCE</scope>
    <source>
        <strain evidence="2">ICT_H6.2</strain>
    </source>
</reference>
<comment type="caution">
    <text evidence="2">The sequence shown here is derived from an EMBL/GenBank/DDBJ whole genome shotgun (WGS) entry which is preliminary data.</text>
</comment>
<protein>
    <submittedName>
        <fullName evidence="2">DUF58 domain-containing protein</fullName>
    </submittedName>
</protein>
<sequence>MQFVFLSLIALLIALVALARWAGVYPHRPLFVLLLVPSFVSIWIAFLPSIWPIVALLDLLLLAVTLIDLNSLRGSGKVQIERHVGLIASLGQLHKVTLTATNRGKKEWPVWIRDGVPEHLEAEPEEFNVVLPAERRATLEYHLRPHRRGGFDFEHAYLRVRSRWGMWNRYLRLPCHSRINVYPDMKQLGEYALLARTNRLSLMGLRRTRRVGQDNEFERLRDYTIDDNYRHIEWRSTARRNKLTVKDFQANQSQRVVFMVDCGRMMTGTSGGVSLLDHALNAMLMLSYVALARKDQVGLLCFSNEVHTFVPPKGGSRQMNHLLHAAYDRFPQMVESRYDDAFLHLASHVRKRALVVLITNVIDDVNAHQIEKHLTAFRGRHLPMAVLLRDHEVYNAVEAVEDELHVAERLQAGEGDRPESAAFDQVADNKLFEAASAADILTWRRHVLADLEMKGVLLVDTFPENLTGQLVNRYLEVKARHLL</sequence>
<feature type="domain" description="DUF58" evidence="1">
    <location>
        <begin position="220"/>
        <end position="391"/>
    </location>
</feature>
<proteinExistence type="predicted"/>
<keyword evidence="3" id="KW-1185">Reference proteome</keyword>
<evidence type="ECO:0000313" key="2">
    <source>
        <dbReference type="EMBL" id="MCO6045007.1"/>
    </source>
</evidence>
<organism evidence="2 3">
    <name type="scientific">Aeoliella straminimaris</name>
    <dbReference type="NCBI Taxonomy" id="2954799"/>
    <lineage>
        <taxon>Bacteria</taxon>
        <taxon>Pseudomonadati</taxon>
        <taxon>Planctomycetota</taxon>
        <taxon>Planctomycetia</taxon>
        <taxon>Pirellulales</taxon>
        <taxon>Lacipirellulaceae</taxon>
        <taxon>Aeoliella</taxon>
    </lineage>
</organism>
<dbReference type="SUPFAM" id="SSF53300">
    <property type="entry name" value="vWA-like"/>
    <property type="match status" value="1"/>
</dbReference>
<dbReference type="PANTHER" id="PTHR33608">
    <property type="entry name" value="BLL2464 PROTEIN"/>
    <property type="match status" value="1"/>
</dbReference>